<keyword evidence="2" id="KW-1185">Reference proteome</keyword>
<dbReference type="EMBL" id="MU070076">
    <property type="protein sequence ID" value="KAF5830125.1"/>
    <property type="molecule type" value="Genomic_DNA"/>
</dbReference>
<name>A0ABQ7G6E6_DUNSA</name>
<evidence type="ECO:0000313" key="2">
    <source>
        <dbReference type="Proteomes" id="UP000815325"/>
    </source>
</evidence>
<sequence length="150" mass="16225">MPMLCTSYAEGKLCAATAMQGDACTSWHVLLFNSSCRLGQRISFMTELIDGPCLSTAAKTTIQTTVQTTVQTRHCKQALSVPFSLKSRMAQRVGHACIRCLIFIACSDAPWHALPSNNSCCQGQHVSFRMEGIIGLASPFFSTGRDALSS</sequence>
<evidence type="ECO:0008006" key="3">
    <source>
        <dbReference type="Google" id="ProtNLM"/>
    </source>
</evidence>
<gene>
    <name evidence="1" type="ORF">DUNSADRAFT_15015</name>
</gene>
<dbReference type="Proteomes" id="UP000815325">
    <property type="component" value="Unassembled WGS sequence"/>
</dbReference>
<comment type="caution">
    <text evidence="1">The sequence shown here is derived from an EMBL/GenBank/DDBJ whole genome shotgun (WGS) entry which is preliminary data.</text>
</comment>
<organism evidence="1 2">
    <name type="scientific">Dunaliella salina</name>
    <name type="common">Green alga</name>
    <name type="synonym">Protococcus salinus</name>
    <dbReference type="NCBI Taxonomy" id="3046"/>
    <lineage>
        <taxon>Eukaryota</taxon>
        <taxon>Viridiplantae</taxon>
        <taxon>Chlorophyta</taxon>
        <taxon>core chlorophytes</taxon>
        <taxon>Chlorophyceae</taxon>
        <taxon>CS clade</taxon>
        <taxon>Chlamydomonadales</taxon>
        <taxon>Dunaliellaceae</taxon>
        <taxon>Dunaliella</taxon>
    </lineage>
</organism>
<protein>
    <recommendedName>
        <fullName evidence="3">Encoded protein</fullName>
    </recommendedName>
</protein>
<reference evidence="1" key="1">
    <citation type="submission" date="2017-08" db="EMBL/GenBank/DDBJ databases">
        <authorList>
            <person name="Polle J.E."/>
            <person name="Barry K."/>
            <person name="Cushman J."/>
            <person name="Schmutz J."/>
            <person name="Tran D."/>
            <person name="Hathwaick L.T."/>
            <person name="Yim W.C."/>
            <person name="Jenkins J."/>
            <person name="Mckie-Krisberg Z.M."/>
            <person name="Prochnik S."/>
            <person name="Lindquist E."/>
            <person name="Dockter R.B."/>
            <person name="Adam C."/>
            <person name="Molina H."/>
            <person name="Bunkerborg J."/>
            <person name="Jin E."/>
            <person name="Buchheim M."/>
            <person name="Magnuson J."/>
        </authorList>
    </citation>
    <scope>NUCLEOTIDE SEQUENCE</scope>
    <source>
        <strain evidence="1">CCAP 19/18</strain>
    </source>
</reference>
<accession>A0ABQ7G6E6</accession>
<proteinExistence type="predicted"/>
<evidence type="ECO:0000313" key="1">
    <source>
        <dbReference type="EMBL" id="KAF5830125.1"/>
    </source>
</evidence>